<evidence type="ECO:0000256" key="4">
    <source>
        <dbReference type="ARBA" id="ARBA00022825"/>
    </source>
</evidence>
<dbReference type="SUPFAM" id="SSF50156">
    <property type="entry name" value="PDZ domain-like"/>
    <property type="match status" value="1"/>
</dbReference>
<dbReference type="Gene3D" id="2.30.42.10">
    <property type="match status" value="1"/>
</dbReference>
<dbReference type="Pfam" id="PF17804">
    <property type="entry name" value="TSP_NTD"/>
    <property type="match status" value="1"/>
</dbReference>
<dbReference type="InterPro" id="IPR020992">
    <property type="entry name" value="Tail_Prtase_C"/>
</dbReference>
<feature type="region of interest" description="Disordered" evidence="6">
    <location>
        <begin position="188"/>
        <end position="217"/>
    </location>
</feature>
<evidence type="ECO:0000256" key="5">
    <source>
        <dbReference type="RuleBase" id="RU004404"/>
    </source>
</evidence>
<evidence type="ECO:0000313" key="10">
    <source>
        <dbReference type="Proteomes" id="UP001501469"/>
    </source>
</evidence>
<accession>A0ABP7UVW4</accession>
<comment type="caution">
    <text evidence="9">The sequence shown here is derived from an EMBL/GenBank/DDBJ whole genome shotgun (WGS) entry which is preliminary data.</text>
</comment>
<dbReference type="Proteomes" id="UP001501469">
    <property type="component" value="Unassembled WGS sequence"/>
</dbReference>
<dbReference type="EMBL" id="BAABDK010000034">
    <property type="protein sequence ID" value="GAA4053981.1"/>
    <property type="molecule type" value="Genomic_DNA"/>
</dbReference>
<dbReference type="InterPro" id="IPR036034">
    <property type="entry name" value="PDZ_sf"/>
</dbReference>
<feature type="domain" description="PDZ" evidence="8">
    <location>
        <begin position="272"/>
        <end position="344"/>
    </location>
</feature>
<dbReference type="CDD" id="cd07560">
    <property type="entry name" value="Peptidase_S41_CPP"/>
    <property type="match status" value="1"/>
</dbReference>
<dbReference type="InterPro" id="IPR029045">
    <property type="entry name" value="ClpP/crotonase-like_dom_sf"/>
</dbReference>
<dbReference type="InterPro" id="IPR004447">
    <property type="entry name" value="Peptidase_S41A"/>
</dbReference>
<dbReference type="Pfam" id="PF00595">
    <property type="entry name" value="PDZ"/>
    <property type="match status" value="1"/>
</dbReference>
<sequence>MLMSSPRLKVGLYAFLVTAVFVLASYRLFRRADSAVPTKDQVLIGTMLRGLSEAHYQPEKVDDNFSKRVFDLYLKHLDYRKQFLLASDVEQLRRYQTQIDDEVKNGTHEFLDLSTKLMADRTKEMQSLYRETLAKPFDFTADESFQTDFEKAPFPADKAAQRELWRKLLKYETLSRVSEMMEAQEKAKQAKTSGVTAAPAAANTSAPTTAEPVRTPAEMEAEARKRVLKYYDEQFVEMSEVDANERLATYANTIANTYDPHTEYFAPKAKEDFDYEMTGRFEGIGATLKEKDGLIYIEEIMPGSASARQGELKKGDAILRVAQGAAEPVSVEGWHTAKAVTLIRGKKGSEVRLTVKKPDGSTKIIPIVRDVVVVDDKYAQSSVITDKGQKIGYLRLPGFYADFNDNGGRSSADDVKKELAKLNAEGVKGVVMDLRFNGGGSLSDAVSMAGLFMPSGPMVQVRDGQGHTQVLTDNDPRVQYSGPLVILVNKYSASASEILAAAIQDYHRGVIMGSTSTYGKGTVQRIFDLDEALPSELNNIKPIGSLKLTTQKFYRVNGGSTQFKGVVSDIVVPDLYSYLDEGEKESDYPLKWDEIQPARYRAWDSAPALDKLRAGSKARIATNPSFRVMDEMVKSMRKRKDETVVSLKLSAYRAEQKQAKAISDRYEAAQKTTTALAFSPLAADVRAVNGDTVRVNRAARFTKSLKKDITIGEAVAVIQDELK</sequence>
<dbReference type="InterPro" id="IPR005151">
    <property type="entry name" value="Tail-specific_protease"/>
</dbReference>
<feature type="compositionally biased region" description="Low complexity" evidence="6">
    <location>
        <begin position="190"/>
        <end position="210"/>
    </location>
</feature>
<keyword evidence="10" id="KW-1185">Reference proteome</keyword>
<dbReference type="InterPro" id="IPR001478">
    <property type="entry name" value="PDZ"/>
</dbReference>
<dbReference type="PROSITE" id="PS50106">
    <property type="entry name" value="PDZ"/>
    <property type="match status" value="1"/>
</dbReference>
<dbReference type="SMART" id="SM00245">
    <property type="entry name" value="TSPc"/>
    <property type="match status" value="1"/>
</dbReference>
<evidence type="ECO:0000256" key="3">
    <source>
        <dbReference type="ARBA" id="ARBA00022801"/>
    </source>
</evidence>
<dbReference type="SMART" id="SM00228">
    <property type="entry name" value="PDZ"/>
    <property type="match status" value="1"/>
</dbReference>
<dbReference type="Pfam" id="PF11818">
    <property type="entry name" value="DUF3340"/>
    <property type="match status" value="1"/>
</dbReference>
<organism evidence="9 10">
    <name type="scientific">Hymenobacter glaciei</name>
    <dbReference type="NCBI Taxonomy" id="877209"/>
    <lineage>
        <taxon>Bacteria</taxon>
        <taxon>Pseudomonadati</taxon>
        <taxon>Bacteroidota</taxon>
        <taxon>Cytophagia</taxon>
        <taxon>Cytophagales</taxon>
        <taxon>Hymenobacteraceae</taxon>
        <taxon>Hymenobacter</taxon>
    </lineage>
</organism>
<dbReference type="Gene3D" id="3.90.226.10">
    <property type="entry name" value="2-enoyl-CoA Hydratase, Chain A, domain 1"/>
    <property type="match status" value="1"/>
</dbReference>
<comment type="similarity">
    <text evidence="1 5">Belongs to the peptidase S41A family.</text>
</comment>
<evidence type="ECO:0000259" key="8">
    <source>
        <dbReference type="PROSITE" id="PS50106"/>
    </source>
</evidence>
<protein>
    <submittedName>
        <fullName evidence="9">Carboxy terminal-processing peptidase</fullName>
    </submittedName>
</protein>
<evidence type="ECO:0000256" key="7">
    <source>
        <dbReference type="SAM" id="Phobius"/>
    </source>
</evidence>
<proteinExistence type="inferred from homology"/>
<dbReference type="PANTHER" id="PTHR32060:SF22">
    <property type="entry name" value="CARBOXYL-TERMINAL-PROCESSING PEPTIDASE 3, CHLOROPLASTIC"/>
    <property type="match status" value="1"/>
</dbReference>
<keyword evidence="4 5" id="KW-0720">Serine protease</keyword>
<dbReference type="SUPFAM" id="SSF52096">
    <property type="entry name" value="ClpP/crotonase"/>
    <property type="match status" value="1"/>
</dbReference>
<gene>
    <name evidence="9" type="ORF">GCM10022409_46280</name>
</gene>
<evidence type="ECO:0000256" key="6">
    <source>
        <dbReference type="SAM" id="MobiDB-lite"/>
    </source>
</evidence>
<dbReference type="NCBIfam" id="TIGR00225">
    <property type="entry name" value="prc"/>
    <property type="match status" value="1"/>
</dbReference>
<reference evidence="10" key="1">
    <citation type="journal article" date="2019" name="Int. J. Syst. Evol. Microbiol.">
        <title>The Global Catalogue of Microorganisms (GCM) 10K type strain sequencing project: providing services to taxonomists for standard genome sequencing and annotation.</title>
        <authorList>
            <consortium name="The Broad Institute Genomics Platform"/>
            <consortium name="The Broad Institute Genome Sequencing Center for Infectious Disease"/>
            <person name="Wu L."/>
            <person name="Ma J."/>
        </authorList>
    </citation>
    <scope>NUCLEOTIDE SEQUENCE [LARGE SCALE GENOMIC DNA]</scope>
    <source>
        <strain evidence="10">JCM 17225</strain>
    </source>
</reference>
<evidence type="ECO:0000256" key="2">
    <source>
        <dbReference type="ARBA" id="ARBA00022670"/>
    </source>
</evidence>
<keyword evidence="3 5" id="KW-0378">Hydrolase</keyword>
<keyword evidence="7" id="KW-0472">Membrane</keyword>
<keyword evidence="2 5" id="KW-0645">Protease</keyword>
<feature type="transmembrane region" description="Helical" evidence="7">
    <location>
        <begin position="12"/>
        <end position="29"/>
    </location>
</feature>
<keyword evidence="7" id="KW-1133">Transmembrane helix</keyword>
<evidence type="ECO:0000256" key="1">
    <source>
        <dbReference type="ARBA" id="ARBA00009179"/>
    </source>
</evidence>
<name>A0ABP7UVW4_9BACT</name>
<dbReference type="InterPro" id="IPR040573">
    <property type="entry name" value="TSP_N"/>
</dbReference>
<keyword evidence="7" id="KW-0812">Transmembrane</keyword>
<dbReference type="Pfam" id="PF03572">
    <property type="entry name" value="Peptidase_S41"/>
    <property type="match status" value="1"/>
</dbReference>
<dbReference type="PANTHER" id="PTHR32060">
    <property type="entry name" value="TAIL-SPECIFIC PROTEASE"/>
    <property type="match status" value="1"/>
</dbReference>
<evidence type="ECO:0000313" key="9">
    <source>
        <dbReference type="EMBL" id="GAA4053981.1"/>
    </source>
</evidence>